<dbReference type="RefSeq" id="WP_149054374.1">
    <property type="nucleotide sequence ID" value="NZ_CP043420.1"/>
</dbReference>
<name>A0A5C0ZWN9_9GAMM</name>
<accession>A0A5C0ZWN9</accession>
<reference evidence="3 4" key="1">
    <citation type="submission" date="2019-08" db="EMBL/GenBank/DDBJ databases">
        <title>Complete genome sequence of Kushneria sp. YCWA18, a halophilic phosphate-solubilizing bacterium isolated from Daqiao saltern in China.</title>
        <authorList>
            <person name="Du G.-X."/>
            <person name="Qu L.-Y."/>
        </authorList>
    </citation>
    <scope>NUCLEOTIDE SEQUENCE [LARGE SCALE GENOMIC DNA]</scope>
    <source>
        <strain evidence="3 4">YCWA18</strain>
    </source>
</reference>
<gene>
    <name evidence="3" type="ORF">FY550_04020</name>
</gene>
<protein>
    <submittedName>
        <fullName evidence="3">Glycosyltransferase family 1 protein</fullName>
    </submittedName>
</protein>
<dbReference type="Pfam" id="PF00201">
    <property type="entry name" value="UDPGT"/>
    <property type="match status" value="1"/>
</dbReference>
<dbReference type="PANTHER" id="PTHR48043:SF145">
    <property type="entry name" value="FI06409P-RELATED"/>
    <property type="match status" value="1"/>
</dbReference>
<dbReference type="InterPro" id="IPR002213">
    <property type="entry name" value="UDP_glucos_trans"/>
</dbReference>
<evidence type="ECO:0000256" key="2">
    <source>
        <dbReference type="ARBA" id="ARBA00022679"/>
    </source>
</evidence>
<dbReference type="AlphaFoldDB" id="A0A5C0ZWN9"/>
<evidence type="ECO:0000313" key="3">
    <source>
        <dbReference type="EMBL" id="QEL10388.1"/>
    </source>
</evidence>
<dbReference type="Proteomes" id="UP000322553">
    <property type="component" value="Chromosome"/>
</dbReference>
<evidence type="ECO:0000313" key="4">
    <source>
        <dbReference type="Proteomes" id="UP000322553"/>
    </source>
</evidence>
<evidence type="ECO:0000256" key="1">
    <source>
        <dbReference type="ARBA" id="ARBA00022676"/>
    </source>
</evidence>
<organism evidence="3 4">
    <name type="scientific">Kushneria phosphatilytica</name>
    <dbReference type="NCBI Taxonomy" id="657387"/>
    <lineage>
        <taxon>Bacteria</taxon>
        <taxon>Pseudomonadati</taxon>
        <taxon>Pseudomonadota</taxon>
        <taxon>Gammaproteobacteria</taxon>
        <taxon>Oceanospirillales</taxon>
        <taxon>Halomonadaceae</taxon>
        <taxon>Kushneria</taxon>
    </lineage>
</organism>
<dbReference type="CDD" id="cd03784">
    <property type="entry name" value="GT1_Gtf-like"/>
    <property type="match status" value="1"/>
</dbReference>
<dbReference type="KEGG" id="kuy:FY550_04020"/>
<dbReference type="GO" id="GO:0008194">
    <property type="term" value="F:UDP-glycosyltransferase activity"/>
    <property type="evidence" value="ECO:0007669"/>
    <property type="project" value="InterPro"/>
</dbReference>
<keyword evidence="1" id="KW-0328">Glycosyltransferase</keyword>
<dbReference type="SUPFAM" id="SSF53756">
    <property type="entry name" value="UDP-Glycosyltransferase/glycogen phosphorylase"/>
    <property type="match status" value="1"/>
</dbReference>
<keyword evidence="4" id="KW-1185">Reference proteome</keyword>
<dbReference type="PANTHER" id="PTHR48043">
    <property type="entry name" value="EG:EG0003.4 PROTEIN-RELATED"/>
    <property type="match status" value="1"/>
</dbReference>
<proteinExistence type="predicted"/>
<keyword evidence="2 3" id="KW-0808">Transferase</keyword>
<sequence>MSHLALICPPYASHLRVFESLAEQLVARGHVVTFILPIGATLRLQHPNIEVCLLEASPALAGRPIAGLKRRLTPALIQTVGDLTERTDRLCQQAPGLLRERNVDIVLGDQMEAGAGLVAAHLQLPLVSIASALPIDRDTGIPPPWLGWRHDPTARGEEHNRVAENISRWLMRRHNRAIAHWARQWGLPPRFELHDCISQLQCITQTVPGLDFPRTSQSAHLVPVGPLRSSMDEISSPVLDASIDPARPLIYASLGTLQGHRLDIFRLLARACRRLDVQLIISHCGCLTPHQAATVDATRVVAHIPQRDLLAHCDVCISHGGLNTVLDALSAAVPILAIPLAYDQPGVAARLVHHELGLQLKPQNLTVARLTSALEHLLTAPNYRRQALTLSEEIASAGGAMRAVEHIERTLYFQGSSDAREGFDEVLSRDTCAVLLETPHTPSRHGCP</sequence>
<dbReference type="EMBL" id="CP043420">
    <property type="protein sequence ID" value="QEL10388.1"/>
    <property type="molecule type" value="Genomic_DNA"/>
</dbReference>
<dbReference type="Gene3D" id="3.40.50.2000">
    <property type="entry name" value="Glycogen Phosphorylase B"/>
    <property type="match status" value="2"/>
</dbReference>
<dbReference type="InterPro" id="IPR050271">
    <property type="entry name" value="UDP-glycosyltransferase"/>
</dbReference>